<evidence type="ECO:0000313" key="2">
    <source>
        <dbReference type="Proteomes" id="UP001163321"/>
    </source>
</evidence>
<keyword evidence="2" id="KW-1185">Reference proteome</keyword>
<dbReference type="EMBL" id="CM047582">
    <property type="protein sequence ID" value="KAI9915335.1"/>
    <property type="molecule type" value="Genomic_DNA"/>
</dbReference>
<sequence length="100" mass="10625">MLPTQNGGTAHSCIDAVSPIPSVQQEAIEEQGSAPSASFQSAAMSKLEALRKKNEAKHRKKAQAAPTSQAETAVTIENEPSTDSSKVYVPNLIVMKTTEE</sequence>
<proteinExistence type="predicted"/>
<comment type="caution">
    <text evidence="1">The sequence shown here is derived from an EMBL/GenBank/DDBJ whole genome shotgun (WGS) entry which is preliminary data.</text>
</comment>
<gene>
    <name evidence="1" type="ORF">PsorP6_007599</name>
</gene>
<organism evidence="1 2">
    <name type="scientific">Peronosclerospora sorghi</name>
    <dbReference type="NCBI Taxonomy" id="230839"/>
    <lineage>
        <taxon>Eukaryota</taxon>
        <taxon>Sar</taxon>
        <taxon>Stramenopiles</taxon>
        <taxon>Oomycota</taxon>
        <taxon>Peronosporomycetes</taxon>
        <taxon>Peronosporales</taxon>
        <taxon>Peronosporaceae</taxon>
        <taxon>Peronosclerospora</taxon>
    </lineage>
</organism>
<protein>
    <submittedName>
        <fullName evidence="1">Uncharacterized protein</fullName>
    </submittedName>
</protein>
<name>A0ACC0WB39_9STRA</name>
<dbReference type="Proteomes" id="UP001163321">
    <property type="component" value="Chromosome 3"/>
</dbReference>
<evidence type="ECO:0000313" key="1">
    <source>
        <dbReference type="EMBL" id="KAI9915335.1"/>
    </source>
</evidence>
<reference evidence="1 2" key="1">
    <citation type="journal article" date="2022" name="bioRxiv">
        <title>The genome of the oomycete Peronosclerospora sorghi, a cosmopolitan pathogen of maize and sorghum, is inflated with dispersed pseudogenes.</title>
        <authorList>
            <person name="Fletcher K."/>
            <person name="Martin F."/>
            <person name="Isakeit T."/>
            <person name="Cavanaugh K."/>
            <person name="Magill C."/>
            <person name="Michelmore R."/>
        </authorList>
    </citation>
    <scope>NUCLEOTIDE SEQUENCE [LARGE SCALE GENOMIC DNA]</scope>
    <source>
        <strain evidence="1">P6</strain>
    </source>
</reference>
<accession>A0ACC0WB39</accession>